<feature type="binding site" evidence="4">
    <location>
        <position position="128"/>
    </location>
    <ligand>
        <name>Zn(2+)</name>
        <dbReference type="ChEBI" id="CHEBI:29105"/>
        <label>2</label>
    </ligand>
</feature>
<feature type="binding site" evidence="4">
    <location>
        <position position="127"/>
    </location>
    <ligand>
        <name>Zn(2+)</name>
        <dbReference type="ChEBI" id="CHEBI:29105"/>
        <label>1</label>
    </ligand>
</feature>
<dbReference type="SMART" id="SM00471">
    <property type="entry name" value="HDc"/>
    <property type="match status" value="1"/>
</dbReference>
<dbReference type="Pfam" id="PF00233">
    <property type="entry name" value="PDEase_I"/>
    <property type="match status" value="1"/>
</dbReference>
<dbReference type="GO" id="GO:0007165">
    <property type="term" value="P:signal transduction"/>
    <property type="evidence" value="ECO:0007669"/>
    <property type="project" value="InterPro"/>
</dbReference>
<dbReference type="InterPro" id="IPR036971">
    <property type="entry name" value="PDEase_catalytic_dom_sf"/>
</dbReference>
<dbReference type="PROSITE" id="PS51845">
    <property type="entry name" value="PDEASE_I_2"/>
    <property type="match status" value="1"/>
</dbReference>
<accession>A0A167K6K2</accession>
<protein>
    <recommendedName>
        <fullName evidence="6">PDEase domain-containing protein</fullName>
    </recommendedName>
</protein>
<dbReference type="CDD" id="cd00077">
    <property type="entry name" value="HDc"/>
    <property type="match status" value="1"/>
</dbReference>
<dbReference type="RefSeq" id="XP_018285416.1">
    <property type="nucleotide sequence ID" value="XM_018432711.1"/>
</dbReference>
<feature type="region of interest" description="Disordered" evidence="5">
    <location>
        <begin position="436"/>
        <end position="463"/>
    </location>
</feature>
<evidence type="ECO:0000313" key="8">
    <source>
        <dbReference type="Proteomes" id="UP000077315"/>
    </source>
</evidence>
<dbReference type="InterPro" id="IPR002073">
    <property type="entry name" value="PDEase_catalytic_dom"/>
</dbReference>
<feature type="binding site" evidence="4">
    <location>
        <position position="91"/>
    </location>
    <ligand>
        <name>Zn(2+)</name>
        <dbReference type="ChEBI" id="CHEBI:29105"/>
        <label>1</label>
    </ligand>
</feature>
<gene>
    <name evidence="7" type="ORF">PHYBLDRAFT_151625</name>
</gene>
<feature type="domain" description="PDEase" evidence="6">
    <location>
        <begin position="1"/>
        <end position="393"/>
    </location>
</feature>
<dbReference type="InterPro" id="IPR023088">
    <property type="entry name" value="PDEase"/>
</dbReference>
<dbReference type="PRINTS" id="PR00387">
    <property type="entry name" value="PDIESTERASE1"/>
</dbReference>
<reference evidence="8" key="1">
    <citation type="submission" date="2015-06" db="EMBL/GenBank/DDBJ databases">
        <title>Expansion of signal transduction pathways in fungi by whole-genome duplication.</title>
        <authorList>
            <consortium name="DOE Joint Genome Institute"/>
            <person name="Corrochano L.M."/>
            <person name="Kuo A."/>
            <person name="Marcet-Houben M."/>
            <person name="Polaino S."/>
            <person name="Salamov A."/>
            <person name="Villalobos J.M."/>
            <person name="Alvarez M.I."/>
            <person name="Avalos J."/>
            <person name="Benito E.P."/>
            <person name="Benoit I."/>
            <person name="Burger G."/>
            <person name="Camino L.P."/>
            <person name="Canovas D."/>
            <person name="Cerda-Olmedo E."/>
            <person name="Cheng J.-F."/>
            <person name="Dominguez A."/>
            <person name="Elias M."/>
            <person name="Eslava A.P."/>
            <person name="Glaser F."/>
            <person name="Grimwood J."/>
            <person name="Gutierrez G."/>
            <person name="Heitman J."/>
            <person name="Henrissat B."/>
            <person name="Iturriaga E.A."/>
            <person name="Lang B.F."/>
            <person name="Lavin J.L."/>
            <person name="Lee S."/>
            <person name="Li W."/>
            <person name="Lindquist E."/>
            <person name="Lopez-Garcia S."/>
            <person name="Luque E.M."/>
            <person name="Marcos A.T."/>
            <person name="Martin J."/>
            <person name="McCluskey K."/>
            <person name="Medina H.R."/>
            <person name="Miralles-Duran A."/>
            <person name="Miyazaki A."/>
            <person name="Munoz-Torres E."/>
            <person name="Oguiza J.A."/>
            <person name="Ohm R."/>
            <person name="Olmedo M."/>
            <person name="Orejas M."/>
            <person name="Ortiz-Castellanos L."/>
            <person name="Pisabarro A.G."/>
            <person name="Rodriguez-Romero J."/>
            <person name="Ruiz-Herrera J."/>
            <person name="Ruiz-Vazquez R."/>
            <person name="Sanz C."/>
            <person name="Schackwitz W."/>
            <person name="Schmutz J."/>
            <person name="Shahriari M."/>
            <person name="Shelest E."/>
            <person name="Silva-Franco F."/>
            <person name="Soanes D."/>
            <person name="Syed K."/>
            <person name="Tagua V.G."/>
            <person name="Talbot N.J."/>
            <person name="Thon M."/>
            <person name="De vries R.P."/>
            <person name="Wiebenga A."/>
            <person name="Yadav J.S."/>
            <person name="Braun E.L."/>
            <person name="Baker S."/>
            <person name="Garre V."/>
            <person name="Horwitz B."/>
            <person name="Torres-Martinez S."/>
            <person name="Idnurm A."/>
            <person name="Herrera-Estrella A."/>
            <person name="Gabaldon T."/>
            <person name="Grigoriev I.V."/>
        </authorList>
    </citation>
    <scope>NUCLEOTIDE SEQUENCE [LARGE SCALE GENOMIC DNA]</scope>
    <source>
        <strain evidence="8">NRRL 1555(-)</strain>
    </source>
</reference>
<dbReference type="EMBL" id="KV441024">
    <property type="protein sequence ID" value="OAD67376.1"/>
    <property type="molecule type" value="Genomic_DNA"/>
</dbReference>
<evidence type="ECO:0000256" key="3">
    <source>
        <dbReference type="PIRSR" id="PIRSR623088-1"/>
    </source>
</evidence>
<proteinExistence type="predicted"/>
<evidence type="ECO:0000256" key="5">
    <source>
        <dbReference type="SAM" id="MobiDB-lite"/>
    </source>
</evidence>
<feature type="region of interest" description="Disordered" evidence="5">
    <location>
        <begin position="228"/>
        <end position="283"/>
    </location>
</feature>
<dbReference type="GO" id="GO:0004114">
    <property type="term" value="F:3',5'-cyclic-nucleotide phosphodiesterase activity"/>
    <property type="evidence" value="ECO:0007669"/>
    <property type="project" value="InterPro"/>
</dbReference>
<feature type="compositionally biased region" description="Acidic residues" evidence="5">
    <location>
        <begin position="261"/>
        <end position="273"/>
    </location>
</feature>
<dbReference type="OrthoDB" id="546632at2759"/>
<dbReference type="VEuPathDB" id="FungiDB:PHYBLDRAFT_151625"/>
<dbReference type="GO" id="GO:0046872">
    <property type="term" value="F:metal ion binding"/>
    <property type="evidence" value="ECO:0007669"/>
    <property type="project" value="UniProtKB-KW"/>
</dbReference>
<evidence type="ECO:0000256" key="4">
    <source>
        <dbReference type="PIRSR" id="PIRSR623088-3"/>
    </source>
</evidence>
<dbReference type="AlphaFoldDB" id="A0A167K6K2"/>
<dbReference type="Proteomes" id="UP000077315">
    <property type="component" value="Unassembled WGS sequence"/>
</dbReference>
<feature type="active site" description="Proton donor" evidence="3">
    <location>
        <position position="87"/>
    </location>
</feature>
<dbReference type="InterPro" id="IPR003607">
    <property type="entry name" value="HD/PDEase_dom"/>
</dbReference>
<keyword evidence="1 4" id="KW-0479">Metal-binding</keyword>
<dbReference type="STRING" id="763407.A0A167K6K2"/>
<feature type="binding site" evidence="4">
    <location>
        <position position="300"/>
    </location>
    <ligand>
        <name>Zn(2+)</name>
        <dbReference type="ChEBI" id="CHEBI:29105"/>
        <label>1</label>
    </ligand>
</feature>
<name>A0A167K6K2_PHYB8</name>
<feature type="binding site" evidence="4">
    <location>
        <position position="128"/>
    </location>
    <ligand>
        <name>Zn(2+)</name>
        <dbReference type="ChEBI" id="CHEBI:29105"/>
        <label>1</label>
    </ligand>
</feature>
<evidence type="ECO:0000313" key="7">
    <source>
        <dbReference type="EMBL" id="OAD67376.1"/>
    </source>
</evidence>
<dbReference type="GeneID" id="28993617"/>
<organism evidence="7 8">
    <name type="scientific">Phycomyces blakesleeanus (strain ATCC 8743b / DSM 1359 / FGSC 10004 / NBRC 33097 / NRRL 1555)</name>
    <dbReference type="NCBI Taxonomy" id="763407"/>
    <lineage>
        <taxon>Eukaryota</taxon>
        <taxon>Fungi</taxon>
        <taxon>Fungi incertae sedis</taxon>
        <taxon>Mucoromycota</taxon>
        <taxon>Mucoromycotina</taxon>
        <taxon>Mucoromycetes</taxon>
        <taxon>Mucorales</taxon>
        <taxon>Phycomycetaceae</taxon>
        <taxon>Phycomyces</taxon>
    </lineage>
</organism>
<dbReference type="Gene3D" id="1.10.1300.10">
    <property type="entry name" value="3'5'-cyclic nucleotide phosphodiesterase, catalytic domain"/>
    <property type="match status" value="1"/>
</dbReference>
<dbReference type="PANTHER" id="PTHR11347">
    <property type="entry name" value="CYCLIC NUCLEOTIDE PHOSPHODIESTERASE"/>
    <property type="match status" value="1"/>
</dbReference>
<keyword evidence="2" id="KW-0378">Hydrolase</keyword>
<dbReference type="SUPFAM" id="SSF109604">
    <property type="entry name" value="HD-domain/PDEase-like"/>
    <property type="match status" value="1"/>
</dbReference>
<evidence type="ECO:0000256" key="1">
    <source>
        <dbReference type="ARBA" id="ARBA00022723"/>
    </source>
</evidence>
<sequence>MLILKHNVLSPQDLLLIEKQFLRTLNGHSPPITAYFNVLDHKRTHVYGHLLGLFVKLGVNSSLGVTPSQLLDFFIDADAAYLETPYHTFYHAADVVTIVFYLLTEMTASKYLLPIDIASLMIAALCHDTGHTGYNNLYQINLQTDLAKRYHDRSVLESLSVDITRDLLEKHQVLKKIPGELYSKGYKQQERNCLDAIENIIIGTDMIYHYEHQNKLISIYDNLSRRSPDSTSSIDSIEPDSSPDDTSSNNDVDVNKSAVDGDGDSDDTGDSNGEDGNYNPVQLNPNDRLSLCGILMHAADINNTVRPWKVAKQWSDLVIQEFFRQGDAERAAGLPITPNMDRTEISQPMISITFGDLIRPFFQALANLLPPARVFLDNMTDTRKKWRQLKQDSIPWPNFPAASRRKSYPNSCRVSVPAGTVEVMDGEDLQRRFKRAKRANSNIDSKPLKDFGGRSPSPSIPNWYRRKSDQCIIDISQRYSPVPEIH</sequence>
<evidence type="ECO:0000256" key="2">
    <source>
        <dbReference type="ARBA" id="ARBA00022801"/>
    </source>
</evidence>
<dbReference type="InParanoid" id="A0A167K6K2"/>
<keyword evidence="8" id="KW-1185">Reference proteome</keyword>
<evidence type="ECO:0000259" key="6">
    <source>
        <dbReference type="PROSITE" id="PS51845"/>
    </source>
</evidence>